<reference evidence="3 4" key="1">
    <citation type="journal article" date="2015" name="Genome Announc.">
        <title>Complete Genome Sequence of the Type Strain Corynebacterium mustelae DSM 45274, Isolated from Various Tissues of a Male Ferret with Lethal Sepsis.</title>
        <authorList>
            <person name="Ruckert C."/>
            <person name="Eimer J."/>
            <person name="Winkler A."/>
            <person name="Tauch A."/>
        </authorList>
    </citation>
    <scope>NUCLEOTIDE SEQUENCE [LARGE SCALE GENOMIC DNA]</scope>
    <source>
        <strain evidence="3 4">DSM 45274</strain>
    </source>
</reference>
<keyword evidence="4" id="KW-1185">Reference proteome</keyword>
<dbReference type="STRING" id="571915.CMUST_08950"/>
<accession>A0A0G3H4V1</accession>
<dbReference type="EMBL" id="CP011542">
    <property type="protein sequence ID" value="AKK06107.1"/>
    <property type="molecule type" value="Genomic_DNA"/>
</dbReference>
<dbReference type="Proteomes" id="UP000035199">
    <property type="component" value="Chromosome"/>
</dbReference>
<dbReference type="PATRIC" id="fig|571915.4.peg.1894"/>
<sequence>MTTPSNPNPYDPAGNTPQTGGSATPHDMNYGAANTGADYGAGNYNSGAYGAGDATAYAFPDTDNTLVTAKNGLALAGLIVSLVALLFLVSVLGTVFAWIPGIIGLILSIIALAKAKNYVPPNGRKGMAIAGLIVSIIVTLISGFLAFSAYLVYSKSMEACSQYSNDPDAFSQCVAEFMAEQTGVDIQTVPAN</sequence>
<evidence type="ECO:0000313" key="3">
    <source>
        <dbReference type="EMBL" id="AKK06107.1"/>
    </source>
</evidence>
<protein>
    <submittedName>
        <fullName evidence="3">Uncharacterized protein</fullName>
    </submittedName>
</protein>
<organism evidence="3 4">
    <name type="scientific">Corynebacterium mustelae</name>
    <dbReference type="NCBI Taxonomy" id="571915"/>
    <lineage>
        <taxon>Bacteria</taxon>
        <taxon>Bacillati</taxon>
        <taxon>Actinomycetota</taxon>
        <taxon>Actinomycetes</taxon>
        <taxon>Mycobacteriales</taxon>
        <taxon>Corynebacteriaceae</taxon>
        <taxon>Corynebacterium</taxon>
    </lineage>
</organism>
<dbReference type="OrthoDB" id="4428064at2"/>
<proteinExistence type="predicted"/>
<name>A0A0G3H4V1_9CORY</name>
<dbReference type="RefSeq" id="WP_047262201.1">
    <property type="nucleotide sequence ID" value="NZ_CP011542.1"/>
</dbReference>
<gene>
    <name evidence="3" type="ORF">CMUST_08950</name>
</gene>
<keyword evidence="2" id="KW-0812">Transmembrane</keyword>
<evidence type="ECO:0000313" key="4">
    <source>
        <dbReference type="Proteomes" id="UP000035199"/>
    </source>
</evidence>
<feature type="compositionally biased region" description="Pro residues" evidence="1">
    <location>
        <begin position="1"/>
        <end position="10"/>
    </location>
</feature>
<feature type="region of interest" description="Disordered" evidence="1">
    <location>
        <begin position="1"/>
        <end position="27"/>
    </location>
</feature>
<evidence type="ECO:0000256" key="2">
    <source>
        <dbReference type="SAM" id="Phobius"/>
    </source>
</evidence>
<feature type="transmembrane region" description="Helical" evidence="2">
    <location>
        <begin position="72"/>
        <end position="89"/>
    </location>
</feature>
<keyword evidence="2" id="KW-1133">Transmembrane helix</keyword>
<reference evidence="4" key="2">
    <citation type="submission" date="2015-05" db="EMBL/GenBank/DDBJ databases">
        <title>Complete genome sequence of Corynebacterium mustelae DSM 45274, isolated from various tissues of a male ferret with lethal sepsis.</title>
        <authorList>
            <person name="Ruckert C."/>
            <person name="Albersmeier A."/>
            <person name="Winkler A."/>
            <person name="Tauch A."/>
        </authorList>
    </citation>
    <scope>NUCLEOTIDE SEQUENCE [LARGE SCALE GENOMIC DNA]</scope>
    <source>
        <strain evidence="4">DSM 45274</strain>
    </source>
</reference>
<dbReference type="AlphaFoldDB" id="A0A0G3H4V1"/>
<dbReference type="KEGG" id="cmv:CMUST_08950"/>
<feature type="transmembrane region" description="Helical" evidence="2">
    <location>
        <begin position="95"/>
        <end position="115"/>
    </location>
</feature>
<feature type="transmembrane region" description="Helical" evidence="2">
    <location>
        <begin position="127"/>
        <end position="153"/>
    </location>
</feature>
<evidence type="ECO:0000256" key="1">
    <source>
        <dbReference type="SAM" id="MobiDB-lite"/>
    </source>
</evidence>
<keyword evidence="2" id="KW-0472">Membrane</keyword>